<reference evidence="2" key="1">
    <citation type="journal article" date="2024" name="Virus Genes">
        <title>Characterization and complete genome analysis of Klebsiella phage Kp109 with lytic activity against Klebsiella pneumoniae.</title>
        <authorList>
            <person name="Singh D."/>
            <person name="Pal S."/>
            <person name="Subramanian S."/>
            <person name="Manickam N."/>
        </authorList>
    </citation>
    <scope>NUCLEOTIDE SEQUENCE</scope>
</reference>
<dbReference type="Proteomes" id="UP001432311">
    <property type="component" value="Segment"/>
</dbReference>
<sequence length="35" mass="4230">MLCDFGPIFLLIFTYRHLTILPIWVNSMKYIKKIT</sequence>
<keyword evidence="1" id="KW-0472">Membrane</keyword>
<evidence type="ECO:0000313" key="3">
    <source>
        <dbReference type="Proteomes" id="UP001432311"/>
    </source>
</evidence>
<proteinExistence type="predicted"/>
<keyword evidence="1" id="KW-1133">Transmembrane helix</keyword>
<evidence type="ECO:0000256" key="1">
    <source>
        <dbReference type="SAM" id="Phobius"/>
    </source>
</evidence>
<keyword evidence="1" id="KW-0812">Transmembrane</keyword>
<protein>
    <submittedName>
        <fullName evidence="2">Uncharacterized protein</fullName>
    </submittedName>
</protein>
<gene>
    <name evidence="2" type="ORF">Kp109_28</name>
</gene>
<accession>A0AAX4G994</accession>
<evidence type="ECO:0000313" key="2">
    <source>
        <dbReference type="EMBL" id="WPF69968.1"/>
    </source>
</evidence>
<feature type="transmembrane region" description="Helical" evidence="1">
    <location>
        <begin position="6"/>
        <end position="25"/>
    </location>
</feature>
<organism evidence="2 3">
    <name type="scientific">Klebsiella phage Kp109</name>
    <dbReference type="NCBI Taxonomy" id="3075866"/>
    <lineage>
        <taxon>Viruses</taxon>
        <taxon>Duplodnaviria</taxon>
        <taxon>Heunggongvirae</taxon>
        <taxon>Uroviricota</taxon>
        <taxon>Caudoviricetes</taxon>
        <taxon>Drexlerviridae</taxon>
        <taxon>Webervirus</taxon>
    </lineage>
</organism>
<dbReference type="EMBL" id="OR356114">
    <property type="protein sequence ID" value="WPF69968.1"/>
    <property type="molecule type" value="Genomic_DNA"/>
</dbReference>
<name>A0AAX4G994_9CAUD</name>